<evidence type="ECO:0000313" key="5">
    <source>
        <dbReference type="EMBL" id="QES18073.1"/>
    </source>
</evidence>
<dbReference type="SMART" id="SM00939">
    <property type="entry name" value="PepX_C"/>
    <property type="match status" value="1"/>
</dbReference>
<dbReference type="PANTHER" id="PTHR22946">
    <property type="entry name" value="DIENELACTONE HYDROLASE DOMAIN-CONTAINING PROTEIN-RELATED"/>
    <property type="match status" value="1"/>
</dbReference>
<dbReference type="AlphaFoldDB" id="A0A5P2AIW3"/>
<gene>
    <name evidence="5" type="ORF">DEJ46_02270</name>
</gene>
<evidence type="ECO:0000259" key="4">
    <source>
        <dbReference type="SMART" id="SM00939"/>
    </source>
</evidence>
<dbReference type="Gene3D" id="3.40.50.1820">
    <property type="entry name" value="alpha/beta hydrolase"/>
    <property type="match status" value="1"/>
</dbReference>
<reference evidence="5 6" key="1">
    <citation type="submission" date="2018-05" db="EMBL/GenBank/DDBJ databases">
        <title>Streptomyces venezuelae.</title>
        <authorList>
            <person name="Kim W."/>
            <person name="Lee N."/>
            <person name="Cho B.-K."/>
        </authorList>
    </citation>
    <scope>NUCLEOTIDE SEQUENCE [LARGE SCALE GENOMIC DNA]</scope>
    <source>
        <strain evidence="5 6">ATCC 15068</strain>
    </source>
</reference>
<organism evidence="5 6">
    <name type="scientific">Streptomyces venezuelae</name>
    <dbReference type="NCBI Taxonomy" id="54571"/>
    <lineage>
        <taxon>Bacteria</taxon>
        <taxon>Bacillati</taxon>
        <taxon>Actinomycetota</taxon>
        <taxon>Actinomycetes</taxon>
        <taxon>Kitasatosporales</taxon>
        <taxon>Streptomycetaceae</taxon>
        <taxon>Streptomyces</taxon>
    </lineage>
</organism>
<dbReference type="Pfam" id="PF02129">
    <property type="entry name" value="Peptidase_S15"/>
    <property type="match status" value="1"/>
</dbReference>
<accession>A0A5P2AIW3</accession>
<comment type="similarity">
    <text evidence="1">Belongs to the AB hydrolase superfamily.</text>
</comment>
<dbReference type="GO" id="GO:0008239">
    <property type="term" value="F:dipeptidyl-peptidase activity"/>
    <property type="evidence" value="ECO:0007669"/>
    <property type="project" value="InterPro"/>
</dbReference>
<evidence type="ECO:0000256" key="2">
    <source>
        <dbReference type="ARBA" id="ARBA00022801"/>
    </source>
</evidence>
<dbReference type="EMBL" id="CP029194">
    <property type="protein sequence ID" value="QES18073.1"/>
    <property type="molecule type" value="Genomic_DNA"/>
</dbReference>
<evidence type="ECO:0000256" key="3">
    <source>
        <dbReference type="SAM" id="MobiDB-lite"/>
    </source>
</evidence>
<dbReference type="Pfam" id="PF08530">
    <property type="entry name" value="PepX_C"/>
    <property type="match status" value="1"/>
</dbReference>
<dbReference type="PANTHER" id="PTHR22946:SF9">
    <property type="entry name" value="POLYKETIDE TRANSFERASE AF380"/>
    <property type="match status" value="1"/>
</dbReference>
<dbReference type="Gene3D" id="2.60.120.260">
    <property type="entry name" value="Galactose-binding domain-like"/>
    <property type="match status" value="1"/>
</dbReference>
<dbReference type="SUPFAM" id="SSF53474">
    <property type="entry name" value="alpha/beta-Hydrolases"/>
    <property type="match status" value="1"/>
</dbReference>
<dbReference type="GO" id="GO:0052689">
    <property type="term" value="F:carboxylic ester hydrolase activity"/>
    <property type="evidence" value="ECO:0007669"/>
    <property type="project" value="UniProtKB-ARBA"/>
</dbReference>
<dbReference type="InterPro" id="IPR013736">
    <property type="entry name" value="Xaa-Pro_dipept_C"/>
</dbReference>
<dbReference type="InterPro" id="IPR050261">
    <property type="entry name" value="FrsA_esterase"/>
</dbReference>
<dbReference type="InterPro" id="IPR008979">
    <property type="entry name" value="Galactose-bd-like_sf"/>
</dbReference>
<dbReference type="InterPro" id="IPR000383">
    <property type="entry name" value="Xaa-Pro-like_dom"/>
</dbReference>
<protein>
    <recommendedName>
        <fullName evidence="4">Xaa-Pro dipeptidyl-peptidase C-terminal domain-containing protein</fullName>
    </recommendedName>
</protein>
<dbReference type="InterPro" id="IPR029058">
    <property type="entry name" value="AB_hydrolase_fold"/>
</dbReference>
<feature type="domain" description="Xaa-Pro dipeptidyl-peptidase C-terminal" evidence="4">
    <location>
        <begin position="420"/>
        <end position="686"/>
    </location>
</feature>
<dbReference type="OrthoDB" id="3276960at2"/>
<evidence type="ECO:0000256" key="1">
    <source>
        <dbReference type="ARBA" id="ARBA00008645"/>
    </source>
</evidence>
<proteinExistence type="inferred from homology"/>
<sequence length="691" mass="74224">MDFGAACVVPARLRDTCAVRALWPLRPSYVRLATVRSADSLQSTREERVHVPQDNPFTTGSSEDFPGFPDGTVGLTAADTARIAGSGIGSGSGLWAADGTVNPDAVRLGQTLATALLGGGTPGLASADSLLPAELAAHVEEVRGLAWPAYHRIESTDGIGLSAFSLRQLGPGPHPLVVVPAGWTPFGWPLFLWAYLSLARRGYHVLAYTPRGLGFPGLPSTSEGLVDVAGPHDWADGSAVIDFAVEHLAPSTIGFLGESYGSGISQLVAAHDGRVSAVVALSTWGNLATSLYDNEVRHVAAVEALLSLTGGPVEEKFDEDNQRILADFRAARNLDEVVKWGRKRAPESYLPLTNENETPTFFSNTWHESLFPVNQVLTTFEGLRVPKRLNLWIGDHAAPEGPALIGTQPRKANVPMEEAYAWLDHHLKGEHNGVEEWENVSSQVMFTYLTEPVLDGTGAPTGENRIVEPAIRESRADWSEVTTGVEVFGLTGDGAGGADGLLVPRAGGEQVPQEESGWRRVFVAGVDTEATAMDLPLMKTGQAEWGGNPKIYDTRKIDRRHAVAWTTEPLRASEGEGRAARRVRGIPRLRLTVRSTSTQAGLVAHLLDVAEDETARIITHEPLNVYGLTPEQDATVTWHLQAAAYDIPDGHRLMLVVDSMDPLYGGATVTWTQTAFGSPEGEPSFLELPLG</sequence>
<name>A0A5P2AIW3_STRVZ</name>
<feature type="region of interest" description="Disordered" evidence="3">
    <location>
        <begin position="43"/>
        <end position="68"/>
    </location>
</feature>
<keyword evidence="2" id="KW-0378">Hydrolase</keyword>
<dbReference type="SUPFAM" id="SSF49785">
    <property type="entry name" value="Galactose-binding domain-like"/>
    <property type="match status" value="1"/>
</dbReference>
<dbReference type="Proteomes" id="UP000324106">
    <property type="component" value="Chromosome"/>
</dbReference>
<evidence type="ECO:0000313" key="6">
    <source>
        <dbReference type="Proteomes" id="UP000324106"/>
    </source>
</evidence>